<accession>A0A9X1X0T7</accession>
<organism evidence="1 2">
    <name type="scientific">Mucilaginibacter straminoryzae</name>
    <dbReference type="NCBI Taxonomy" id="2932774"/>
    <lineage>
        <taxon>Bacteria</taxon>
        <taxon>Pseudomonadati</taxon>
        <taxon>Bacteroidota</taxon>
        <taxon>Sphingobacteriia</taxon>
        <taxon>Sphingobacteriales</taxon>
        <taxon>Sphingobacteriaceae</taxon>
        <taxon>Mucilaginibacter</taxon>
    </lineage>
</organism>
<proteinExistence type="predicted"/>
<dbReference type="Proteomes" id="UP001139450">
    <property type="component" value="Unassembled WGS sequence"/>
</dbReference>
<gene>
    <name evidence="1" type="ORF">MUY27_05040</name>
</gene>
<sequence>MSSAFVRERDNSGISCTSLSSYIQQINNNGRMINQNLFNHTPGANMLYREHAHQTKKK</sequence>
<dbReference type="AlphaFoldDB" id="A0A9X1X0T7"/>
<keyword evidence="2" id="KW-1185">Reference proteome</keyword>
<name>A0A9X1X0T7_9SPHI</name>
<protein>
    <submittedName>
        <fullName evidence="1">Uncharacterized protein</fullName>
    </submittedName>
</protein>
<evidence type="ECO:0000313" key="1">
    <source>
        <dbReference type="EMBL" id="MCJ8209064.1"/>
    </source>
</evidence>
<dbReference type="EMBL" id="JALJEJ010000002">
    <property type="protein sequence ID" value="MCJ8209064.1"/>
    <property type="molecule type" value="Genomic_DNA"/>
</dbReference>
<comment type="caution">
    <text evidence="1">The sequence shown here is derived from an EMBL/GenBank/DDBJ whole genome shotgun (WGS) entry which is preliminary data.</text>
</comment>
<dbReference type="RefSeq" id="WP_245128898.1">
    <property type="nucleotide sequence ID" value="NZ_JALJEJ010000002.1"/>
</dbReference>
<evidence type="ECO:0000313" key="2">
    <source>
        <dbReference type="Proteomes" id="UP001139450"/>
    </source>
</evidence>
<reference evidence="1" key="1">
    <citation type="submission" date="2022-04" db="EMBL/GenBank/DDBJ databases">
        <title>Mucilaginibacter sp. RS28 isolated from freshwater.</title>
        <authorList>
            <person name="Ko S.-R."/>
        </authorList>
    </citation>
    <scope>NUCLEOTIDE SEQUENCE</scope>
    <source>
        <strain evidence="1">RS28</strain>
    </source>
</reference>